<evidence type="ECO:0000256" key="5">
    <source>
        <dbReference type="ARBA" id="ARBA00022801"/>
    </source>
</evidence>
<dbReference type="EC" id="3.6.1.66" evidence="8"/>
<dbReference type="OrthoDB" id="6288734at2759"/>
<protein>
    <recommendedName>
        <fullName evidence="8">Inosine triphosphate pyrophosphatase</fullName>
        <shortName evidence="8">ITPase</shortName>
        <shortName evidence="8">Inosine triphosphatase</shortName>
        <ecNumber evidence="8">3.6.1.66</ecNumber>
    </recommendedName>
    <alternativeName>
        <fullName evidence="8">Non-canonical purine NTP pyrophosphatase</fullName>
    </alternativeName>
    <alternativeName>
        <fullName evidence="8">Non-standard purine NTP pyrophosphatase</fullName>
    </alternativeName>
    <alternativeName>
        <fullName evidence="8">Nucleoside-triphosphate diphosphatase</fullName>
    </alternativeName>
    <alternativeName>
        <fullName evidence="8">Nucleoside-triphosphate pyrophosphatase</fullName>
        <shortName evidence="8">NTPase</shortName>
    </alternativeName>
    <alternativeName>
        <fullName evidence="8">XTP/dITP diphosphatase</fullName>
    </alternativeName>
</protein>
<comment type="catalytic activity">
    <reaction evidence="8">
        <text>dITP + H2O = dIMP + diphosphate + H(+)</text>
        <dbReference type="Rhea" id="RHEA:28342"/>
        <dbReference type="ChEBI" id="CHEBI:15377"/>
        <dbReference type="ChEBI" id="CHEBI:15378"/>
        <dbReference type="ChEBI" id="CHEBI:33019"/>
        <dbReference type="ChEBI" id="CHEBI:61194"/>
        <dbReference type="ChEBI" id="CHEBI:61382"/>
        <dbReference type="EC" id="3.6.1.66"/>
    </reaction>
</comment>
<comment type="similarity">
    <text evidence="1 8">Belongs to the HAM1 NTPase family.</text>
</comment>
<dbReference type="InterPro" id="IPR029001">
    <property type="entry name" value="ITPase-like_fam"/>
</dbReference>
<comment type="catalytic activity">
    <reaction evidence="8">
        <text>ITP + H2O = IMP + diphosphate + H(+)</text>
        <dbReference type="Rhea" id="RHEA:29399"/>
        <dbReference type="ChEBI" id="CHEBI:15377"/>
        <dbReference type="ChEBI" id="CHEBI:15378"/>
        <dbReference type="ChEBI" id="CHEBI:33019"/>
        <dbReference type="ChEBI" id="CHEBI:58053"/>
        <dbReference type="ChEBI" id="CHEBI:61402"/>
        <dbReference type="EC" id="3.6.1.66"/>
    </reaction>
</comment>
<dbReference type="GO" id="GO:0036222">
    <property type="term" value="F:XTP diphosphatase activity"/>
    <property type="evidence" value="ECO:0007669"/>
    <property type="project" value="UniProtKB-UniRule"/>
</dbReference>
<evidence type="ECO:0000313" key="9">
    <source>
        <dbReference type="EMBL" id="KAF4120134.1"/>
    </source>
</evidence>
<dbReference type="GO" id="GO:0009117">
    <property type="term" value="P:nucleotide metabolic process"/>
    <property type="evidence" value="ECO:0007669"/>
    <property type="project" value="UniProtKB-KW"/>
</dbReference>
<comment type="subunit">
    <text evidence="8">Homodimer.</text>
</comment>
<dbReference type="InterPro" id="IPR027502">
    <property type="entry name" value="ITPase"/>
</dbReference>
<dbReference type="InterPro" id="IPR002637">
    <property type="entry name" value="RdgB/HAM1"/>
</dbReference>
<keyword evidence="7 8" id="KW-0546">Nucleotide metabolism</keyword>
<comment type="catalytic activity">
    <reaction evidence="8">
        <text>XTP + H2O = XMP + diphosphate + H(+)</text>
        <dbReference type="Rhea" id="RHEA:28610"/>
        <dbReference type="ChEBI" id="CHEBI:15377"/>
        <dbReference type="ChEBI" id="CHEBI:15378"/>
        <dbReference type="ChEBI" id="CHEBI:33019"/>
        <dbReference type="ChEBI" id="CHEBI:57464"/>
        <dbReference type="ChEBI" id="CHEBI:61314"/>
        <dbReference type="EC" id="3.6.1.66"/>
    </reaction>
</comment>
<reference evidence="9" key="1">
    <citation type="submission" date="2020-03" db="EMBL/GenBank/DDBJ databases">
        <title>Site-based positive gene gene selection in Geosmithia morbida across the United States reveals a broad range of putative effectors and factors for local host and environmental adapation.</title>
        <authorList>
            <person name="Onufrak A."/>
            <person name="Murdoch R.W."/>
            <person name="Gazis R."/>
            <person name="Huff M."/>
            <person name="Staton M."/>
            <person name="Klingeman W."/>
            <person name="Hadziabdic D."/>
        </authorList>
    </citation>
    <scope>NUCLEOTIDE SEQUENCE</scope>
    <source>
        <strain evidence="9">1262</strain>
    </source>
</reference>
<feature type="binding site" evidence="8">
    <location>
        <position position="184"/>
    </location>
    <ligand>
        <name>ITP</name>
        <dbReference type="ChEBI" id="CHEBI:61402"/>
    </ligand>
</feature>
<feature type="binding site" evidence="8">
    <location>
        <begin position="9"/>
        <end position="14"/>
    </location>
    <ligand>
        <name>ITP</name>
        <dbReference type="ChEBI" id="CHEBI:61402"/>
    </ligand>
</feature>
<dbReference type="CDD" id="cd00515">
    <property type="entry name" value="HAM1"/>
    <property type="match status" value="1"/>
</dbReference>
<evidence type="ECO:0000256" key="8">
    <source>
        <dbReference type="HAMAP-Rule" id="MF_03148"/>
    </source>
</evidence>
<dbReference type="GeneID" id="55969489"/>
<comment type="function">
    <text evidence="8">Pyrophosphatase that hydrolyzes non-canonical purine nucleotides such as inosine triphosphate (ITP), deoxyinosine triphosphate (dITP) or xanthosine 5'-triphosphate (XTP) to their respective monophosphate derivatives. The enzyme does not distinguish between the deoxy- and ribose forms. Probably excludes non-canonical purines from RNA and DNA precursor pools, thus preventing their incorporation into RNA and DNA and avoiding chromosomal lesions.</text>
</comment>
<comment type="caution">
    <text evidence="9">The sequence shown here is derived from an EMBL/GenBank/DDBJ whole genome shotgun (WGS) entry which is preliminary data.</text>
</comment>
<dbReference type="GO" id="GO:0046872">
    <property type="term" value="F:metal ion binding"/>
    <property type="evidence" value="ECO:0007669"/>
    <property type="project" value="UniProtKB-KW"/>
</dbReference>
<feature type="binding site" evidence="8">
    <location>
        <position position="65"/>
    </location>
    <ligand>
        <name>Mg(2+)</name>
        <dbReference type="ChEBI" id="CHEBI:18420"/>
    </ligand>
</feature>
<evidence type="ECO:0000313" key="10">
    <source>
        <dbReference type="Proteomes" id="UP000749293"/>
    </source>
</evidence>
<keyword evidence="2 8" id="KW-0963">Cytoplasm</keyword>
<name>A0A9P4YSE5_9HYPO</name>
<organism evidence="9 10">
    <name type="scientific">Geosmithia morbida</name>
    <dbReference type="NCBI Taxonomy" id="1094350"/>
    <lineage>
        <taxon>Eukaryota</taxon>
        <taxon>Fungi</taxon>
        <taxon>Dikarya</taxon>
        <taxon>Ascomycota</taxon>
        <taxon>Pezizomycotina</taxon>
        <taxon>Sordariomycetes</taxon>
        <taxon>Hypocreomycetidae</taxon>
        <taxon>Hypocreales</taxon>
        <taxon>Bionectriaceae</taxon>
        <taxon>Geosmithia</taxon>
    </lineage>
</organism>
<dbReference type="PANTHER" id="PTHR11067">
    <property type="entry name" value="INOSINE TRIPHOSPHATE PYROPHOSPHATASE/HAM1 PROTEIN"/>
    <property type="match status" value="1"/>
</dbReference>
<evidence type="ECO:0000256" key="7">
    <source>
        <dbReference type="ARBA" id="ARBA00023080"/>
    </source>
</evidence>
<keyword evidence="10" id="KW-1185">Reference proteome</keyword>
<accession>A0A9P4YSE5</accession>
<dbReference type="GO" id="GO:0000166">
    <property type="term" value="F:nucleotide binding"/>
    <property type="evidence" value="ECO:0007669"/>
    <property type="project" value="UniProtKB-KW"/>
</dbReference>
<evidence type="ECO:0000256" key="4">
    <source>
        <dbReference type="ARBA" id="ARBA00022741"/>
    </source>
</evidence>
<evidence type="ECO:0000256" key="6">
    <source>
        <dbReference type="ARBA" id="ARBA00022842"/>
    </source>
</evidence>
<dbReference type="AlphaFoldDB" id="A0A9P4YSE5"/>
<keyword evidence="4 8" id="KW-0547">Nucleotide-binding</keyword>
<keyword evidence="8" id="KW-0464">Manganese</keyword>
<dbReference type="PANTHER" id="PTHR11067:SF9">
    <property type="entry name" value="INOSINE TRIPHOSPHATE PYROPHOSPHATASE"/>
    <property type="match status" value="1"/>
</dbReference>
<dbReference type="GO" id="GO:0036220">
    <property type="term" value="F:ITP diphosphatase activity"/>
    <property type="evidence" value="ECO:0007669"/>
    <property type="project" value="UniProtKB-UniRule"/>
</dbReference>
<dbReference type="HAMAP" id="MF_03148">
    <property type="entry name" value="HAM1_NTPase"/>
    <property type="match status" value="1"/>
</dbReference>
<comment type="caution">
    <text evidence="8">Lacks conserved residue(s) required for the propagation of feature annotation.</text>
</comment>
<dbReference type="Proteomes" id="UP000749293">
    <property type="component" value="Unassembled WGS sequence"/>
</dbReference>
<dbReference type="EMBL" id="JAANYQ010000018">
    <property type="protein sequence ID" value="KAF4120134.1"/>
    <property type="molecule type" value="Genomic_DNA"/>
</dbReference>
<dbReference type="GO" id="GO:0035870">
    <property type="term" value="F:dITP diphosphatase activity"/>
    <property type="evidence" value="ECO:0007669"/>
    <property type="project" value="UniProtKB-UniRule"/>
</dbReference>
<feature type="binding site" evidence="8">
    <location>
        <begin position="65"/>
        <end position="66"/>
    </location>
    <ligand>
        <name>ITP</name>
        <dbReference type="ChEBI" id="CHEBI:61402"/>
    </ligand>
</feature>
<dbReference type="SUPFAM" id="SSF52972">
    <property type="entry name" value="ITPase-like"/>
    <property type="match status" value="1"/>
</dbReference>
<keyword evidence="6 8" id="KW-0460">Magnesium</keyword>
<keyword evidence="5 8" id="KW-0378">Hydrolase</keyword>
<keyword evidence="8" id="KW-0539">Nucleus</keyword>
<evidence type="ECO:0000256" key="2">
    <source>
        <dbReference type="ARBA" id="ARBA00022490"/>
    </source>
</evidence>
<comment type="cofactor">
    <cofactor evidence="8">
        <name>Mg(2+)</name>
        <dbReference type="ChEBI" id="CHEBI:18420"/>
    </cofactor>
    <cofactor evidence="8">
        <name>Mn(2+)</name>
        <dbReference type="ChEBI" id="CHEBI:29035"/>
    </cofactor>
    <text evidence="8">Binds 1 divalent metal cation per subunit; can use either Mg(2+) or Mn(2+).</text>
</comment>
<keyword evidence="3 8" id="KW-0479">Metal-binding</keyword>
<dbReference type="GO" id="GO:0005737">
    <property type="term" value="C:cytoplasm"/>
    <property type="evidence" value="ECO:0007669"/>
    <property type="project" value="UniProtKB-SubCell"/>
</dbReference>
<dbReference type="GO" id="GO:0005634">
    <property type="term" value="C:nucleus"/>
    <property type="evidence" value="ECO:0007669"/>
    <property type="project" value="UniProtKB-SubCell"/>
</dbReference>
<dbReference type="RefSeq" id="XP_035318786.1">
    <property type="nucleotide sequence ID" value="XM_035465237.1"/>
</dbReference>
<evidence type="ECO:0000256" key="3">
    <source>
        <dbReference type="ARBA" id="ARBA00022723"/>
    </source>
</evidence>
<feature type="binding site" evidence="8">
    <location>
        <begin position="189"/>
        <end position="190"/>
    </location>
    <ligand>
        <name>ITP</name>
        <dbReference type="ChEBI" id="CHEBI:61402"/>
    </ligand>
</feature>
<dbReference type="GO" id="GO:0009204">
    <property type="term" value="P:deoxyribonucleoside triphosphate catabolic process"/>
    <property type="evidence" value="ECO:0007669"/>
    <property type="project" value="UniProtKB-UniRule"/>
</dbReference>
<proteinExistence type="inferred from homology"/>
<dbReference type="Gene3D" id="3.90.950.10">
    <property type="match status" value="1"/>
</dbReference>
<feature type="binding site" evidence="8">
    <location>
        <position position="49"/>
    </location>
    <ligand>
        <name>ITP</name>
        <dbReference type="ChEBI" id="CHEBI:61402"/>
    </ligand>
</feature>
<dbReference type="Pfam" id="PF01725">
    <property type="entry name" value="Ham1p_like"/>
    <property type="match status" value="1"/>
</dbReference>
<evidence type="ECO:0000256" key="1">
    <source>
        <dbReference type="ARBA" id="ARBA00008023"/>
    </source>
</evidence>
<gene>
    <name evidence="9" type="ORF">GMORB2_3261</name>
</gene>
<sequence>MPDHINFVTGNANKLREVQAILEPGISVHSQPLDVEEVQGTVEEVTIAKTRKAADLAGGPVLVEDTALSFNALGGLPGPYMQVYSCCSKTGLDLRLNNLIAAYEDKSAEAICTFGYSAGPGQEPVLFQGRCPGKIVPARGPSNFGNFLFSKIPSYIVSKLTVAGWDPCFEFEGKTFAEMDGAEKNKISHRARALKKLQDWFKEQNAA</sequence>
<feature type="binding site" evidence="8">
    <location>
        <position position="37"/>
    </location>
    <ligand>
        <name>Mg(2+)</name>
        <dbReference type="ChEBI" id="CHEBI:18420"/>
    </ligand>
</feature>
<comment type="subcellular location">
    <subcellularLocation>
        <location evidence="8">Cytoplasm</location>
    </subcellularLocation>
    <subcellularLocation>
        <location evidence="8">Nucleus</location>
    </subcellularLocation>
</comment>